<keyword evidence="4 5" id="KW-0133">Cell shape</keyword>
<keyword evidence="4" id="KW-0547">Nucleotide-binding</keyword>
<comment type="PTM">
    <text evidence="4">Carboxylation is probably crucial for Mg(2+) binding and, consequently, for the gamma-phosphate positioning of ATP.</text>
</comment>
<comment type="caution">
    <text evidence="8">The sequence shown here is derived from an EMBL/GenBank/DDBJ whole genome shotgun (WGS) entry which is preliminary data.</text>
</comment>
<dbReference type="Gene3D" id="3.40.1390.10">
    <property type="entry name" value="MurE/MurF, N-terminal domain"/>
    <property type="match status" value="1"/>
</dbReference>
<feature type="binding site" evidence="4">
    <location>
        <position position="200"/>
    </location>
    <ligand>
        <name>UDP-N-acetyl-alpha-D-muramoyl-L-alanyl-D-glutamate</name>
        <dbReference type="ChEBI" id="CHEBI:83900"/>
    </ligand>
</feature>
<keyword evidence="2 4" id="KW-0132">Cell division</keyword>
<dbReference type="InterPro" id="IPR013221">
    <property type="entry name" value="Mur_ligase_cen"/>
</dbReference>
<keyword evidence="4 8" id="KW-0436">Ligase</keyword>
<dbReference type="EC" id="6.3.2.-" evidence="4"/>
<dbReference type="HAMAP" id="MF_00208">
    <property type="entry name" value="MurE"/>
    <property type="match status" value="1"/>
</dbReference>
<evidence type="ECO:0000313" key="8">
    <source>
        <dbReference type="EMBL" id="MDR6167417.1"/>
    </source>
</evidence>
<comment type="pathway">
    <text evidence="4 5">Cell wall biogenesis; peptidoglycan biosynthesis.</text>
</comment>
<dbReference type="Proteomes" id="UP001260188">
    <property type="component" value="Unassembled WGS sequence"/>
</dbReference>
<keyword evidence="4" id="KW-0067">ATP-binding</keyword>
<dbReference type="InterPro" id="IPR036565">
    <property type="entry name" value="Mur-like_cat_sf"/>
</dbReference>
<keyword evidence="9" id="KW-1185">Reference proteome</keyword>
<evidence type="ECO:0000256" key="5">
    <source>
        <dbReference type="RuleBase" id="RU004135"/>
    </source>
</evidence>
<evidence type="ECO:0000256" key="1">
    <source>
        <dbReference type="ARBA" id="ARBA00005898"/>
    </source>
</evidence>
<feature type="binding site" evidence="4">
    <location>
        <position position="192"/>
    </location>
    <ligand>
        <name>UDP-N-acetyl-alpha-D-muramoyl-L-alanyl-D-glutamate</name>
        <dbReference type="ChEBI" id="CHEBI:83900"/>
    </ligand>
</feature>
<evidence type="ECO:0000256" key="4">
    <source>
        <dbReference type="HAMAP-Rule" id="MF_00208"/>
    </source>
</evidence>
<dbReference type="NCBIfam" id="TIGR01085">
    <property type="entry name" value="murE"/>
    <property type="match status" value="1"/>
</dbReference>
<dbReference type="InterPro" id="IPR004101">
    <property type="entry name" value="Mur_ligase_C"/>
</dbReference>
<keyword evidence="4" id="KW-0963">Cytoplasm</keyword>
<evidence type="ECO:0000259" key="6">
    <source>
        <dbReference type="Pfam" id="PF02875"/>
    </source>
</evidence>
<dbReference type="InterPro" id="IPR035911">
    <property type="entry name" value="MurE/MurF_N"/>
</dbReference>
<dbReference type="SUPFAM" id="SSF53623">
    <property type="entry name" value="MurD-like peptide ligases, catalytic domain"/>
    <property type="match status" value="1"/>
</dbReference>
<feature type="binding site" evidence="4">
    <location>
        <position position="45"/>
    </location>
    <ligand>
        <name>UDP-N-acetyl-alpha-D-muramoyl-L-alanyl-D-glutamate</name>
        <dbReference type="ChEBI" id="CHEBI:83900"/>
    </ligand>
</feature>
<sequence>MGASGQRAVGRYMQDAGEGRSLDPDWWATGVAGGNIAGGRLRGDSRTVRAGDVFVALGRDERVRGHITQALERGAALVLTDASVTHVDARVRGIPHLATVIGRLADRYTGHPSASMTLVGVTGTNGKTSTVQLLAQSWELLGQRAATIGTLGAGLFGALAKTSLTTPSVVDMHELLADIRHAGADAVAIELSSHALTQGRVDGCHFDIAAFTNLTRDHLDYHESMEAYGQAKQGVFRLPGVRAAVRNLDDPYVAAVALPIGIEDVGVSTGGVPTAAVRADDIRVRPDGADFALTIDGVRFDIASPLIGRFNVDNLTMVAGILRAQGVAPDAIAGAVGAIGRVPGRMQVVSPGAGPQVIVDYAHTPDALRQALIALSGGPGRLTAVFGCTGDRDRGKRPEMAVIAEELAHAIVVTDDDVHHEDGDAIVADILAGFRSVENVRVVRDRASAIAAAVADAGPRDTVLIAGKGHESVQIVGDDAVASDDVSIAAGALRAWRETHALLPDGR</sequence>
<dbReference type="InterPro" id="IPR005761">
    <property type="entry name" value="UDP-N-AcMur-Glu-dNH2Pim_ligase"/>
</dbReference>
<gene>
    <name evidence="4" type="primary">murE</name>
    <name evidence="8" type="ORF">QE367_001621</name>
</gene>
<dbReference type="GO" id="GO:0008765">
    <property type="term" value="F:UDP-N-acetylmuramoylalanyl-D-glutamate-2,6-diaminopimelate ligase activity"/>
    <property type="evidence" value="ECO:0007669"/>
    <property type="project" value="UniProtKB-EC"/>
</dbReference>
<keyword evidence="4" id="KW-0460">Magnesium</keyword>
<accession>A0ABU1I0L2</accession>
<comment type="cofactor">
    <cofactor evidence="4">
        <name>Mg(2+)</name>
        <dbReference type="ChEBI" id="CHEBI:18420"/>
    </cofactor>
</comment>
<feature type="domain" description="Mur ligase central" evidence="7">
    <location>
        <begin position="121"/>
        <end position="321"/>
    </location>
</feature>
<evidence type="ECO:0000313" key="9">
    <source>
        <dbReference type="Proteomes" id="UP001260188"/>
    </source>
</evidence>
<keyword evidence="3 4" id="KW-0131">Cell cycle</keyword>
<dbReference type="Pfam" id="PF02875">
    <property type="entry name" value="Mur_ligase_C"/>
    <property type="match status" value="1"/>
</dbReference>
<dbReference type="InterPro" id="IPR036615">
    <property type="entry name" value="Mur_ligase_C_dom_sf"/>
</dbReference>
<reference evidence="8 9" key="1">
    <citation type="submission" date="2023-08" db="EMBL/GenBank/DDBJ databases">
        <title>Functional and genomic diversity of the sorghum phyllosphere microbiome.</title>
        <authorList>
            <person name="Shade A."/>
        </authorList>
    </citation>
    <scope>NUCLEOTIDE SEQUENCE [LARGE SCALE GENOMIC DNA]</scope>
    <source>
        <strain evidence="8 9">SORGH_AS_0919</strain>
    </source>
</reference>
<dbReference type="Gene3D" id="3.40.1190.10">
    <property type="entry name" value="Mur-like, catalytic domain"/>
    <property type="match status" value="1"/>
</dbReference>
<dbReference type="Gene3D" id="3.90.190.20">
    <property type="entry name" value="Mur ligase, C-terminal domain"/>
    <property type="match status" value="1"/>
</dbReference>
<feature type="domain" description="Mur ligase C-terminal" evidence="6">
    <location>
        <begin position="344"/>
        <end position="469"/>
    </location>
</feature>
<comment type="similarity">
    <text evidence="1 4">Belongs to the MurCDEF family. MurE subfamily.</text>
</comment>
<dbReference type="Pfam" id="PF08245">
    <property type="entry name" value="Mur_ligase_M"/>
    <property type="match status" value="1"/>
</dbReference>
<dbReference type="EMBL" id="JAVIZA010000001">
    <property type="protein sequence ID" value="MDR6167417.1"/>
    <property type="molecule type" value="Genomic_DNA"/>
</dbReference>
<comment type="subcellular location">
    <subcellularLocation>
        <location evidence="4 5">Cytoplasm</location>
    </subcellularLocation>
</comment>
<keyword evidence="4 5" id="KW-0961">Cell wall biogenesis/degradation</keyword>
<dbReference type="PANTHER" id="PTHR23135:SF4">
    <property type="entry name" value="UDP-N-ACETYLMURAMOYL-L-ALANYL-D-GLUTAMATE--2,6-DIAMINOPIMELATE LIGASE MURE HOMOLOG, CHLOROPLASTIC"/>
    <property type="match status" value="1"/>
</dbReference>
<comment type="function">
    <text evidence="4">Catalyzes the addition of an amino acid to the nucleotide precursor UDP-N-acetylmuramoyl-L-alanyl-D-glutamate (UMAG) in the biosynthesis of bacterial cell-wall peptidoglycan.</text>
</comment>
<evidence type="ECO:0000256" key="2">
    <source>
        <dbReference type="ARBA" id="ARBA00022618"/>
    </source>
</evidence>
<comment type="caution">
    <text evidence="4">Lacks conserved residue(s) required for the propagation of feature annotation.</text>
</comment>
<evidence type="ECO:0000256" key="3">
    <source>
        <dbReference type="ARBA" id="ARBA00023306"/>
    </source>
</evidence>
<evidence type="ECO:0000259" key="7">
    <source>
        <dbReference type="Pfam" id="PF08245"/>
    </source>
</evidence>
<dbReference type="SUPFAM" id="SSF53244">
    <property type="entry name" value="MurD-like peptide ligases, peptide-binding domain"/>
    <property type="match status" value="1"/>
</dbReference>
<organism evidence="8 9">
    <name type="scientific">Microbacterium paludicola</name>
    <dbReference type="NCBI Taxonomy" id="300019"/>
    <lineage>
        <taxon>Bacteria</taxon>
        <taxon>Bacillati</taxon>
        <taxon>Actinomycetota</taxon>
        <taxon>Actinomycetes</taxon>
        <taxon>Micrococcales</taxon>
        <taxon>Microbacteriaceae</taxon>
        <taxon>Microbacterium</taxon>
    </lineage>
</organism>
<name>A0ABU1I0L2_9MICO</name>
<dbReference type="NCBIfam" id="NF001126">
    <property type="entry name" value="PRK00139.1-4"/>
    <property type="match status" value="1"/>
</dbReference>
<dbReference type="SUPFAM" id="SSF63418">
    <property type="entry name" value="MurE/MurF N-terminal domain"/>
    <property type="match status" value="1"/>
</dbReference>
<proteinExistence type="inferred from homology"/>
<protein>
    <recommendedName>
        <fullName evidence="4">UDP-N-acetylmuramyl-tripeptide synthetase</fullName>
        <ecNumber evidence="4">6.3.2.-</ecNumber>
    </recommendedName>
    <alternativeName>
        <fullName evidence="4">UDP-MurNAc-tripeptide synthetase</fullName>
    </alternativeName>
</protein>
<feature type="binding site" evidence="4">
    <location>
        <begin position="123"/>
        <end position="129"/>
    </location>
    <ligand>
        <name>ATP</name>
        <dbReference type="ChEBI" id="CHEBI:30616"/>
    </ligand>
</feature>
<keyword evidence="4 5" id="KW-0573">Peptidoglycan synthesis</keyword>
<feature type="modified residue" description="N6-carboxylysine" evidence="4">
    <location>
        <position position="232"/>
    </location>
</feature>
<dbReference type="PANTHER" id="PTHR23135">
    <property type="entry name" value="MUR LIGASE FAMILY MEMBER"/>
    <property type="match status" value="1"/>
</dbReference>
<feature type="binding site" evidence="4">
    <location>
        <position position="198"/>
    </location>
    <ligand>
        <name>UDP-N-acetyl-alpha-D-muramoyl-L-alanyl-D-glutamate</name>
        <dbReference type="ChEBI" id="CHEBI:83900"/>
    </ligand>
</feature>
<feature type="binding site" evidence="4">
    <location>
        <begin position="165"/>
        <end position="166"/>
    </location>
    <ligand>
        <name>UDP-N-acetyl-alpha-D-muramoyl-L-alanyl-D-glutamate</name>
        <dbReference type="ChEBI" id="CHEBI:83900"/>
    </ligand>
</feature>